<dbReference type="InterPro" id="IPR017900">
    <property type="entry name" value="4Fe4S_Fe_S_CS"/>
</dbReference>
<dbReference type="PANTHER" id="PTHR43177:SF3">
    <property type="entry name" value="PROTEIN NRFC HOMOLOG"/>
    <property type="match status" value="1"/>
</dbReference>
<evidence type="ECO:0000256" key="1">
    <source>
        <dbReference type="ARBA" id="ARBA00022485"/>
    </source>
</evidence>
<gene>
    <name evidence="6" type="ORF">SAMN02745704_00943</name>
</gene>
<dbReference type="PROSITE" id="PS00198">
    <property type="entry name" value="4FE4S_FER_1"/>
    <property type="match status" value="1"/>
</dbReference>
<dbReference type="SUPFAM" id="SSF54862">
    <property type="entry name" value="4Fe-4S ferredoxins"/>
    <property type="match status" value="1"/>
</dbReference>
<keyword evidence="2" id="KW-0479">Metal-binding</keyword>
<evidence type="ECO:0000313" key="7">
    <source>
        <dbReference type="Proteomes" id="UP000190027"/>
    </source>
</evidence>
<keyword evidence="4" id="KW-0411">Iron-sulfur</keyword>
<evidence type="ECO:0000259" key="5">
    <source>
        <dbReference type="PROSITE" id="PS51379"/>
    </source>
</evidence>
<evidence type="ECO:0000313" key="6">
    <source>
        <dbReference type="EMBL" id="SKA77107.1"/>
    </source>
</evidence>
<reference evidence="6 7" key="1">
    <citation type="submission" date="2017-02" db="EMBL/GenBank/DDBJ databases">
        <authorList>
            <person name="Peterson S.W."/>
        </authorList>
    </citation>
    <scope>NUCLEOTIDE SEQUENCE [LARGE SCALE GENOMIC DNA]</scope>
    <source>
        <strain evidence="6 7">DSM 16080</strain>
    </source>
</reference>
<feature type="domain" description="4Fe-4S ferredoxin-type" evidence="5">
    <location>
        <begin position="114"/>
        <end position="143"/>
    </location>
</feature>
<proteinExistence type="predicted"/>
<protein>
    <submittedName>
        <fullName evidence="6">Prokaryotic molybdopterin-containing oxidoreductase family, iron-sulfur binding subunit</fullName>
    </submittedName>
</protein>
<evidence type="ECO:0000256" key="2">
    <source>
        <dbReference type="ARBA" id="ARBA00022723"/>
    </source>
</evidence>
<organism evidence="6 7">
    <name type="scientific">Paucidesulfovibrio gracilis DSM 16080</name>
    <dbReference type="NCBI Taxonomy" id="1121449"/>
    <lineage>
        <taxon>Bacteria</taxon>
        <taxon>Pseudomonadati</taxon>
        <taxon>Thermodesulfobacteriota</taxon>
        <taxon>Desulfovibrionia</taxon>
        <taxon>Desulfovibrionales</taxon>
        <taxon>Desulfovibrionaceae</taxon>
        <taxon>Paucidesulfovibrio</taxon>
    </lineage>
</organism>
<dbReference type="NCBIfam" id="NF041782">
    <property type="entry name" value="mnquin_red_QrcC"/>
    <property type="match status" value="1"/>
</dbReference>
<feature type="domain" description="4Fe-4S ferredoxin-type" evidence="5">
    <location>
        <begin position="81"/>
        <end position="112"/>
    </location>
</feature>
<keyword evidence="3" id="KW-0408">Iron</keyword>
<keyword evidence="1" id="KW-0004">4Fe-4S</keyword>
<name>A0A1T4WIT1_9BACT</name>
<accession>A0A1T4WIT1</accession>
<sequence>MQVKEFKIKWGMVIDIDKCSGCGACMVSCQVENNIAPMTAEDPHNHLQMMTTDRDDPSNKLRTLTWLNVYELNNGKDFPEHDVAYLPRPCMQCGHPACVPVCPVVATEKNEEGGIVSQIYPRCIGCRYCMAACPYHARYFNWWDPLWPDGMDKTLSPNTSVRPRGVVEKCNFCHTRYLKAKDRAREEGIDPMDLPEGYYVPACVEACPTGAIVFGDLNNPDHKVHQLSQSPHSFRLLEKLGLDPQVYYMSKREWVREQGDNHAAGDHNTAVKQASHGHE</sequence>
<dbReference type="PANTHER" id="PTHR43177">
    <property type="entry name" value="PROTEIN NRFC"/>
    <property type="match status" value="1"/>
</dbReference>
<evidence type="ECO:0000256" key="4">
    <source>
        <dbReference type="ARBA" id="ARBA00023014"/>
    </source>
</evidence>
<dbReference type="Proteomes" id="UP000190027">
    <property type="component" value="Unassembled WGS sequence"/>
</dbReference>
<dbReference type="GO" id="GO:0051539">
    <property type="term" value="F:4 iron, 4 sulfur cluster binding"/>
    <property type="evidence" value="ECO:0007669"/>
    <property type="project" value="UniProtKB-KW"/>
</dbReference>
<dbReference type="EMBL" id="FUYC01000003">
    <property type="protein sequence ID" value="SKA77107.1"/>
    <property type="molecule type" value="Genomic_DNA"/>
</dbReference>
<dbReference type="STRING" id="1121449.SAMN02745704_00943"/>
<dbReference type="InterPro" id="IPR050954">
    <property type="entry name" value="ET_IronSulfur_Cluster-Binding"/>
</dbReference>
<dbReference type="Gene3D" id="3.30.70.20">
    <property type="match status" value="2"/>
</dbReference>
<dbReference type="Pfam" id="PF13247">
    <property type="entry name" value="Fer4_11"/>
    <property type="match status" value="1"/>
</dbReference>
<dbReference type="InterPro" id="IPR053552">
    <property type="entry name" value="Menaquinone_reductase_QrcC"/>
</dbReference>
<dbReference type="AlphaFoldDB" id="A0A1T4WIT1"/>
<keyword evidence="7" id="KW-1185">Reference proteome</keyword>
<feature type="domain" description="4Fe-4S ferredoxin-type" evidence="5">
    <location>
        <begin position="10"/>
        <end position="41"/>
    </location>
</feature>
<dbReference type="OrthoDB" id="9789030at2"/>
<dbReference type="GO" id="GO:0046872">
    <property type="term" value="F:metal ion binding"/>
    <property type="evidence" value="ECO:0007669"/>
    <property type="project" value="UniProtKB-KW"/>
</dbReference>
<dbReference type="CDD" id="cd10551">
    <property type="entry name" value="PsrB"/>
    <property type="match status" value="1"/>
</dbReference>
<dbReference type="PROSITE" id="PS51379">
    <property type="entry name" value="4FE4S_FER_2"/>
    <property type="match status" value="3"/>
</dbReference>
<dbReference type="RefSeq" id="WP_078716528.1">
    <property type="nucleotide sequence ID" value="NZ_FUYC01000003.1"/>
</dbReference>
<evidence type="ECO:0000256" key="3">
    <source>
        <dbReference type="ARBA" id="ARBA00023004"/>
    </source>
</evidence>
<dbReference type="InterPro" id="IPR017896">
    <property type="entry name" value="4Fe4S_Fe-S-bd"/>
</dbReference>